<dbReference type="Gene3D" id="1.10.10.10">
    <property type="entry name" value="Winged helix-like DNA-binding domain superfamily/Winged helix DNA-binding domain"/>
    <property type="match status" value="1"/>
</dbReference>
<sequence>MNTTQRRYEIYEKLKKDKTVQVNELAKVYAVSLMTIRRDLDMLENQGLATKSYGGATLNESISTEPAFEIKEGISQSDKKEIAIFASTLIHDKDSIYLDCGTTCLELFKRIHHKKITIFTNFWKILQYVDRNTKAKIIMAPGTYNPITQAALSESTIQFFQNYYIDKAFISVLGIDLDYGVSIPSMSDALVKKAILASSNKKICMADHTKFNKKYMSKIANIDDFDMIITDNKLDDTIKHENIIKAHS</sequence>
<gene>
    <name evidence="5" type="ORF">DWX92_00165</name>
</gene>
<evidence type="ECO:0000313" key="5">
    <source>
        <dbReference type="EMBL" id="RGS49384.1"/>
    </source>
</evidence>
<dbReference type="GO" id="GO:0003700">
    <property type="term" value="F:DNA-binding transcription factor activity"/>
    <property type="evidence" value="ECO:0007669"/>
    <property type="project" value="InterPro"/>
</dbReference>
<reference evidence="5 6" key="1">
    <citation type="submission" date="2018-08" db="EMBL/GenBank/DDBJ databases">
        <title>A genome reference for cultivated species of the human gut microbiota.</title>
        <authorList>
            <person name="Zou Y."/>
            <person name="Xue W."/>
            <person name="Luo G."/>
        </authorList>
    </citation>
    <scope>NUCLEOTIDE SEQUENCE [LARGE SCALE GENOMIC DNA]</scope>
    <source>
        <strain evidence="5 6">AF22-10AC</strain>
    </source>
</reference>
<dbReference type="PANTHER" id="PTHR30363:SF44">
    <property type="entry name" value="AGA OPERON TRANSCRIPTIONAL REPRESSOR-RELATED"/>
    <property type="match status" value="1"/>
</dbReference>
<dbReference type="Pfam" id="PF08220">
    <property type="entry name" value="HTH_DeoR"/>
    <property type="match status" value="1"/>
</dbReference>
<dbReference type="SUPFAM" id="SSF46785">
    <property type="entry name" value="Winged helix' DNA-binding domain"/>
    <property type="match status" value="1"/>
</dbReference>
<dbReference type="PRINTS" id="PR00037">
    <property type="entry name" value="HTHLACR"/>
</dbReference>
<dbReference type="SMART" id="SM01134">
    <property type="entry name" value="DeoRC"/>
    <property type="match status" value="1"/>
</dbReference>
<proteinExistence type="predicted"/>
<keyword evidence="2" id="KW-0238">DNA-binding</keyword>
<dbReference type="InterPro" id="IPR036388">
    <property type="entry name" value="WH-like_DNA-bd_sf"/>
</dbReference>
<dbReference type="Gene3D" id="3.40.50.1360">
    <property type="match status" value="1"/>
</dbReference>
<evidence type="ECO:0000259" key="4">
    <source>
        <dbReference type="PROSITE" id="PS51000"/>
    </source>
</evidence>
<dbReference type="PROSITE" id="PS00894">
    <property type="entry name" value="HTH_DEOR_1"/>
    <property type="match status" value="1"/>
</dbReference>
<comment type="caution">
    <text evidence="5">The sequence shown here is derived from an EMBL/GenBank/DDBJ whole genome shotgun (WGS) entry which is preliminary data.</text>
</comment>
<dbReference type="AlphaFoldDB" id="A0A412JAP6"/>
<accession>A0A412JAP6</accession>
<dbReference type="GO" id="GO:0003677">
    <property type="term" value="F:DNA binding"/>
    <property type="evidence" value="ECO:0007669"/>
    <property type="project" value="UniProtKB-KW"/>
</dbReference>
<evidence type="ECO:0000256" key="2">
    <source>
        <dbReference type="ARBA" id="ARBA00023125"/>
    </source>
</evidence>
<dbReference type="SMART" id="SM00420">
    <property type="entry name" value="HTH_DEOR"/>
    <property type="match status" value="1"/>
</dbReference>
<dbReference type="InterPro" id="IPR036390">
    <property type="entry name" value="WH_DNA-bd_sf"/>
</dbReference>
<evidence type="ECO:0000256" key="3">
    <source>
        <dbReference type="ARBA" id="ARBA00023163"/>
    </source>
</evidence>
<dbReference type="InterPro" id="IPR037171">
    <property type="entry name" value="NagB/RpiA_transferase-like"/>
</dbReference>
<dbReference type="InterPro" id="IPR014036">
    <property type="entry name" value="DeoR-like_C"/>
</dbReference>
<dbReference type="Proteomes" id="UP000285274">
    <property type="component" value="Unassembled WGS sequence"/>
</dbReference>
<dbReference type="RefSeq" id="WP_003864082.1">
    <property type="nucleotide sequence ID" value="NZ_CABLCL010000021.1"/>
</dbReference>
<feature type="domain" description="HTH deoR-type" evidence="4">
    <location>
        <begin position="3"/>
        <end position="58"/>
    </location>
</feature>
<dbReference type="PROSITE" id="PS51000">
    <property type="entry name" value="HTH_DEOR_2"/>
    <property type="match status" value="1"/>
</dbReference>
<dbReference type="PANTHER" id="PTHR30363">
    <property type="entry name" value="HTH-TYPE TRANSCRIPTIONAL REGULATOR SRLR-RELATED"/>
    <property type="match status" value="1"/>
</dbReference>
<dbReference type="InterPro" id="IPR018356">
    <property type="entry name" value="Tscrpt_reg_HTH_DeoR_CS"/>
</dbReference>
<dbReference type="EMBL" id="QRVM01000001">
    <property type="protein sequence ID" value="RGS49384.1"/>
    <property type="molecule type" value="Genomic_DNA"/>
</dbReference>
<dbReference type="InterPro" id="IPR001034">
    <property type="entry name" value="DeoR_HTH"/>
</dbReference>
<keyword evidence="1" id="KW-0805">Transcription regulation</keyword>
<keyword evidence="3" id="KW-0804">Transcription</keyword>
<dbReference type="SUPFAM" id="SSF100950">
    <property type="entry name" value="NagB/RpiA/CoA transferase-like"/>
    <property type="match status" value="1"/>
</dbReference>
<dbReference type="Pfam" id="PF00455">
    <property type="entry name" value="DeoRC"/>
    <property type="match status" value="1"/>
</dbReference>
<evidence type="ECO:0000313" key="6">
    <source>
        <dbReference type="Proteomes" id="UP000285274"/>
    </source>
</evidence>
<protein>
    <submittedName>
        <fullName evidence="5">DeoR/GlpR transcriptional regulator</fullName>
    </submittedName>
</protein>
<organism evidence="5 6">
    <name type="scientific">Holdemanella biformis</name>
    <dbReference type="NCBI Taxonomy" id="1735"/>
    <lineage>
        <taxon>Bacteria</taxon>
        <taxon>Bacillati</taxon>
        <taxon>Bacillota</taxon>
        <taxon>Erysipelotrichia</taxon>
        <taxon>Erysipelotrichales</taxon>
        <taxon>Erysipelotrichaceae</taxon>
        <taxon>Holdemanella</taxon>
    </lineage>
</organism>
<name>A0A412JAP6_9FIRM</name>
<evidence type="ECO:0000256" key="1">
    <source>
        <dbReference type="ARBA" id="ARBA00023015"/>
    </source>
</evidence>
<dbReference type="InterPro" id="IPR050313">
    <property type="entry name" value="Carb_Metab_HTH_regulators"/>
</dbReference>